<dbReference type="Proteomes" id="UP000523362">
    <property type="component" value="Unassembled WGS sequence"/>
</dbReference>
<dbReference type="SUPFAM" id="SSF56784">
    <property type="entry name" value="HAD-like"/>
    <property type="match status" value="1"/>
</dbReference>
<proteinExistence type="predicted"/>
<protein>
    <submittedName>
        <fullName evidence="1">HAD family phosphatase</fullName>
    </submittedName>
</protein>
<dbReference type="PROSITE" id="PS01228">
    <property type="entry name" value="COF_1"/>
    <property type="match status" value="1"/>
</dbReference>
<evidence type="ECO:0000313" key="2">
    <source>
        <dbReference type="Proteomes" id="UP000523362"/>
    </source>
</evidence>
<dbReference type="GO" id="GO:0016791">
    <property type="term" value="F:phosphatase activity"/>
    <property type="evidence" value="ECO:0007669"/>
    <property type="project" value="TreeGrafter"/>
</dbReference>
<comment type="caution">
    <text evidence="1">The sequence shown here is derived from an EMBL/GenBank/DDBJ whole genome shotgun (WGS) entry which is preliminary data.</text>
</comment>
<dbReference type="GO" id="GO:0005829">
    <property type="term" value="C:cytosol"/>
    <property type="evidence" value="ECO:0007669"/>
    <property type="project" value="TreeGrafter"/>
</dbReference>
<dbReference type="InterPro" id="IPR036412">
    <property type="entry name" value="HAD-like_sf"/>
</dbReference>
<dbReference type="Gene3D" id="3.30.1240.10">
    <property type="match status" value="1"/>
</dbReference>
<dbReference type="InterPro" id="IPR006379">
    <property type="entry name" value="HAD-SF_hydro_IIB"/>
</dbReference>
<dbReference type="GO" id="GO:0000287">
    <property type="term" value="F:magnesium ion binding"/>
    <property type="evidence" value="ECO:0007669"/>
    <property type="project" value="TreeGrafter"/>
</dbReference>
<evidence type="ECO:0000313" key="1">
    <source>
        <dbReference type="EMBL" id="MBC1487383.1"/>
    </source>
</evidence>
<dbReference type="Pfam" id="PF08282">
    <property type="entry name" value="Hydrolase_3"/>
    <property type="match status" value="1"/>
</dbReference>
<dbReference type="PANTHER" id="PTHR10000:SF8">
    <property type="entry name" value="HAD SUPERFAMILY HYDROLASE-LIKE, TYPE 3"/>
    <property type="match status" value="1"/>
</dbReference>
<dbReference type="RefSeq" id="WP_003749859.1">
    <property type="nucleotide sequence ID" value="NZ_CP063071.1"/>
</dbReference>
<gene>
    <name evidence="1" type="ORF">HB897_14210</name>
</gene>
<dbReference type="InterPro" id="IPR023214">
    <property type="entry name" value="HAD_sf"/>
</dbReference>
<dbReference type="EMBL" id="JAARRG010000017">
    <property type="protein sequence ID" value="MBC1487383.1"/>
    <property type="molecule type" value="Genomic_DNA"/>
</dbReference>
<reference evidence="1 2" key="1">
    <citation type="submission" date="2020-03" db="EMBL/GenBank/DDBJ databases">
        <title>Soil Listeria distribution.</title>
        <authorList>
            <person name="Liao J."/>
            <person name="Wiedmann M."/>
        </authorList>
    </citation>
    <scope>NUCLEOTIDE SEQUENCE [LARGE SCALE GENOMIC DNA]</scope>
    <source>
        <strain evidence="1 2">FSL L7-1560</strain>
    </source>
</reference>
<organism evidence="1 2">
    <name type="scientific">Listeria seeligeri</name>
    <dbReference type="NCBI Taxonomy" id="1640"/>
    <lineage>
        <taxon>Bacteria</taxon>
        <taxon>Bacillati</taxon>
        <taxon>Bacillota</taxon>
        <taxon>Bacilli</taxon>
        <taxon>Bacillales</taxon>
        <taxon>Listeriaceae</taxon>
        <taxon>Listeria</taxon>
    </lineage>
</organism>
<accession>A0A7X1C7M5</accession>
<sequence>MTKKLFVTDLDGTLVTRNNEIELADLHAIRSWQQQGNLWVVATGRKWDSVVELLQRYDLAADALILENGALVLAANGEIIWQKNIQSETAEQIATFDLSFVEEVCLVTSFNQAAPQQLLNLDSFKETQAISAITLRYATADLAEEYINQVEALITDAVFRNMNYIDIAPNGCSKGAAVKFLMERLMLTKNEVSVIGDSFNDISLFEVSRYPFTLEHAEKAMHEQGALVVKNVHEAINKVRLEWDF</sequence>
<dbReference type="AlphaFoldDB" id="A0A7X1C7M5"/>
<name>A0A7X1C7M5_LISSE</name>
<dbReference type="PANTHER" id="PTHR10000">
    <property type="entry name" value="PHOSPHOSERINE PHOSPHATASE"/>
    <property type="match status" value="1"/>
</dbReference>
<dbReference type="Gene3D" id="3.40.50.1000">
    <property type="entry name" value="HAD superfamily/HAD-like"/>
    <property type="match status" value="1"/>
</dbReference>
<dbReference type="NCBIfam" id="TIGR01484">
    <property type="entry name" value="HAD-SF-IIB"/>
    <property type="match status" value="1"/>
</dbReference>